<organism evidence="3 4">
    <name type="scientific">Gomphillus americanus</name>
    <dbReference type="NCBI Taxonomy" id="1940652"/>
    <lineage>
        <taxon>Eukaryota</taxon>
        <taxon>Fungi</taxon>
        <taxon>Dikarya</taxon>
        <taxon>Ascomycota</taxon>
        <taxon>Pezizomycotina</taxon>
        <taxon>Lecanoromycetes</taxon>
        <taxon>OSLEUM clade</taxon>
        <taxon>Ostropomycetidae</taxon>
        <taxon>Ostropales</taxon>
        <taxon>Graphidaceae</taxon>
        <taxon>Gomphilloideae</taxon>
        <taxon>Gomphillus</taxon>
    </lineage>
</organism>
<dbReference type="OrthoDB" id="5230484at2759"/>
<feature type="compositionally biased region" description="Polar residues" evidence="1">
    <location>
        <begin position="530"/>
        <end position="546"/>
    </location>
</feature>
<feature type="domain" description="DUF7624" evidence="2">
    <location>
        <begin position="543"/>
        <end position="664"/>
    </location>
</feature>
<dbReference type="AlphaFoldDB" id="A0A8H3IQ74"/>
<evidence type="ECO:0000313" key="4">
    <source>
        <dbReference type="Proteomes" id="UP000664169"/>
    </source>
</evidence>
<dbReference type="InterPro" id="IPR056041">
    <property type="entry name" value="DUF7624"/>
</dbReference>
<feature type="region of interest" description="Disordered" evidence="1">
    <location>
        <begin position="1"/>
        <end position="139"/>
    </location>
</feature>
<evidence type="ECO:0000256" key="1">
    <source>
        <dbReference type="SAM" id="MobiDB-lite"/>
    </source>
</evidence>
<dbReference type="EMBL" id="CAJPDQ010000032">
    <property type="protein sequence ID" value="CAF9929335.1"/>
    <property type="molecule type" value="Genomic_DNA"/>
</dbReference>
<evidence type="ECO:0000259" key="2">
    <source>
        <dbReference type="Pfam" id="PF24616"/>
    </source>
</evidence>
<proteinExistence type="predicted"/>
<feature type="compositionally biased region" description="Acidic residues" evidence="1">
    <location>
        <begin position="209"/>
        <end position="219"/>
    </location>
</feature>
<feature type="compositionally biased region" description="Low complexity" evidence="1">
    <location>
        <begin position="512"/>
        <end position="528"/>
    </location>
</feature>
<name>A0A8H3IQ74_9LECA</name>
<dbReference type="Proteomes" id="UP000664169">
    <property type="component" value="Unassembled WGS sequence"/>
</dbReference>
<keyword evidence="4" id="KW-1185">Reference proteome</keyword>
<feature type="region of interest" description="Disordered" evidence="1">
    <location>
        <begin position="477"/>
        <end position="546"/>
    </location>
</feature>
<gene>
    <name evidence="3" type="ORF">GOMPHAMPRED_005373</name>
</gene>
<accession>A0A8H3IQ74</accession>
<feature type="region of interest" description="Disordered" evidence="1">
    <location>
        <begin position="194"/>
        <end position="233"/>
    </location>
</feature>
<feature type="compositionally biased region" description="Polar residues" evidence="1">
    <location>
        <begin position="443"/>
        <end position="452"/>
    </location>
</feature>
<protein>
    <recommendedName>
        <fullName evidence="2">DUF7624 domain-containing protein</fullName>
    </recommendedName>
</protein>
<comment type="caution">
    <text evidence="3">The sequence shown here is derived from an EMBL/GenBank/DDBJ whole genome shotgun (WGS) entry which is preliminary data.</text>
</comment>
<feature type="region of interest" description="Disordered" evidence="1">
    <location>
        <begin position="430"/>
        <end position="452"/>
    </location>
</feature>
<feature type="compositionally biased region" description="Polar residues" evidence="1">
    <location>
        <begin position="220"/>
        <end position="233"/>
    </location>
</feature>
<feature type="compositionally biased region" description="Polar residues" evidence="1">
    <location>
        <begin position="8"/>
        <end position="25"/>
    </location>
</feature>
<evidence type="ECO:0000313" key="3">
    <source>
        <dbReference type="EMBL" id="CAF9929335.1"/>
    </source>
</evidence>
<feature type="compositionally biased region" description="Pro residues" evidence="1">
    <location>
        <begin position="44"/>
        <end position="53"/>
    </location>
</feature>
<dbReference type="Pfam" id="PF24616">
    <property type="entry name" value="DUF7624"/>
    <property type="match status" value="1"/>
</dbReference>
<sequence>MTAVKSPLSPNVTSHFSPYTDSPSSPAAPFSKRASLDSDAFLRPNPPHSPNLPSPVEAGPSPIVSSNGTDFDETAGDHAPRTSVANQDSGERTPIKILTTDEYGNSHNTEAVEGEPASVIHAPEGYGSFGPSTAHGRVTPTPSLLSDATVISAVEEEAAKGPSPAPPSIETSVPRAHDPFVTPRAQTLQEAETIDKEKTGRTRVNTLEDIPETQDDDENIPQSGHETSRIKSPNQISALQTALHECWTLCNTLAQLSHIHRERSFRSQKKQDKRQQAWQSCWQLCRRLYDTWHNNIPSPVAPTLDLCRDFCQSLFEVRQRDNDVADSVLRVSFELNNHLYYTHDHALPDQFRERTLDFYITLCHRLMKQRNQMIEETDNLLRACWTLAEMLFNLRQSKREGKPADEELLGSAIQACWDLCDIFREGWTQIRPDRGTPRPSQPPYNQVLSQGQTPENAITIHLPEEDDRYRLTAETPTSTIFEEDKMSPNSPADDYIPNILVLGPDSGDRYGSDWSSSASSYSEYSKQSENTRQSETTGSSTNTIRNSSNDPRLACLRILAIKAAINLGYKPSMPLAQYVKSLPTNSFGNTDAQKLLLVQYKGLVAGDATFQTAANRQRASVADIARSVRWIVTNGQQYFWLKDLFRFVLGVRLDEADSRGNMFISS</sequence>
<reference evidence="3" key="1">
    <citation type="submission" date="2021-03" db="EMBL/GenBank/DDBJ databases">
        <authorList>
            <person name="Tagirdzhanova G."/>
        </authorList>
    </citation>
    <scope>NUCLEOTIDE SEQUENCE</scope>
</reference>